<evidence type="ECO:0000256" key="1">
    <source>
        <dbReference type="SAM" id="MobiDB-lite"/>
    </source>
</evidence>
<evidence type="ECO:0000259" key="3">
    <source>
        <dbReference type="Pfam" id="PF19053"/>
    </source>
</evidence>
<feature type="transmembrane region" description="Helical" evidence="2">
    <location>
        <begin position="294"/>
        <end position="312"/>
    </location>
</feature>
<feature type="region of interest" description="Disordered" evidence="1">
    <location>
        <begin position="123"/>
        <end position="145"/>
    </location>
</feature>
<feature type="transmembrane region" description="Helical" evidence="2">
    <location>
        <begin position="318"/>
        <end position="334"/>
    </location>
</feature>
<feature type="transmembrane region" description="Helical" evidence="2">
    <location>
        <begin position="238"/>
        <end position="255"/>
    </location>
</feature>
<protein>
    <submittedName>
        <fullName evidence="4">Type VII secretion integral membrane protein EccD</fullName>
    </submittedName>
</protein>
<name>A0A964US38_9ACTN</name>
<keyword evidence="5" id="KW-1185">Reference proteome</keyword>
<feature type="transmembrane region" description="Helical" evidence="2">
    <location>
        <begin position="74"/>
        <end position="92"/>
    </location>
</feature>
<reference evidence="4" key="1">
    <citation type="submission" date="2020-01" db="EMBL/GenBank/DDBJ databases">
        <title>Whole-genome analyses of novel actinobacteria.</title>
        <authorList>
            <person name="Sahin N."/>
        </authorList>
    </citation>
    <scope>NUCLEOTIDE SEQUENCE</scope>
    <source>
        <strain evidence="4">YC537</strain>
    </source>
</reference>
<sequence length="432" mass="42826">MVNVVGGVDARSATTRATTAGMAGMAGVADTTAADAAGSTVTAGPADTAAPPLSDQDRLDLRTWRWRPASRRPVAAVASFLLTAVTALLARAEFPPAPVAYGLIGAALVLAAAGALAARLGNTGTPNTGTPSTSTPSTGTPGSGGLATVEGRGNRGLATVLLLGAALLGTVGAWTVADAHTLPGAARLAVTATAVVLALLLLGLFTPFARAGVIGAGAALGLTAGWELAALLVDGDPARLGALLAVVSVVLLGLLPRIALRATGLTAIDDRRSAGSSVSRHHVADALADTHRGLVVATVLTAASAAAAGWLLTRAEPTVWTVLATAVTGVVLLARARAFPLAVEVVAVFTAAAVLVVRLAVLWLGRTDGFTPLLLLAVAAALPLLALVLQPAPPLRQRLRRAADLVESIGVVGLLPLAVGAFGAYGHLLGGS</sequence>
<feature type="compositionally biased region" description="Low complexity" evidence="1">
    <location>
        <begin position="123"/>
        <end position="140"/>
    </location>
</feature>
<organism evidence="4 5">
    <name type="scientific">Streptomyces boluensis</name>
    <dbReference type="NCBI Taxonomy" id="1775135"/>
    <lineage>
        <taxon>Bacteria</taxon>
        <taxon>Bacillati</taxon>
        <taxon>Actinomycetota</taxon>
        <taxon>Actinomycetes</taxon>
        <taxon>Kitasatosporales</taxon>
        <taxon>Streptomycetaceae</taxon>
        <taxon>Streptomyces</taxon>
    </lineage>
</organism>
<dbReference type="EMBL" id="JAAAHS010000140">
    <property type="protein sequence ID" value="NBE53416.1"/>
    <property type="molecule type" value="Genomic_DNA"/>
</dbReference>
<feature type="transmembrane region" description="Helical" evidence="2">
    <location>
        <begin position="370"/>
        <end position="389"/>
    </location>
</feature>
<feature type="transmembrane region" description="Helical" evidence="2">
    <location>
        <begin position="98"/>
        <end position="118"/>
    </location>
</feature>
<feature type="transmembrane region" description="Helical" evidence="2">
    <location>
        <begin position="156"/>
        <end position="176"/>
    </location>
</feature>
<dbReference type="AlphaFoldDB" id="A0A964US38"/>
<feature type="transmembrane region" description="Helical" evidence="2">
    <location>
        <begin position="409"/>
        <end position="428"/>
    </location>
</feature>
<keyword evidence="2" id="KW-0472">Membrane</keyword>
<evidence type="ECO:0000313" key="5">
    <source>
        <dbReference type="Proteomes" id="UP000598297"/>
    </source>
</evidence>
<keyword evidence="2" id="KW-0812">Transmembrane</keyword>
<proteinExistence type="predicted"/>
<dbReference type="Pfam" id="PF19053">
    <property type="entry name" value="EccD"/>
    <property type="match status" value="1"/>
</dbReference>
<feature type="transmembrane region" description="Helical" evidence="2">
    <location>
        <begin position="341"/>
        <end position="364"/>
    </location>
</feature>
<feature type="domain" description="EccD-like transmembrane" evidence="3">
    <location>
        <begin position="149"/>
        <end position="429"/>
    </location>
</feature>
<dbReference type="OrthoDB" id="3326149at2"/>
<dbReference type="RefSeq" id="WP_161699286.1">
    <property type="nucleotide sequence ID" value="NZ_JAAAHS010000140.1"/>
</dbReference>
<dbReference type="InterPro" id="IPR044049">
    <property type="entry name" value="EccD_transm"/>
</dbReference>
<evidence type="ECO:0000313" key="4">
    <source>
        <dbReference type="EMBL" id="NBE53416.1"/>
    </source>
</evidence>
<evidence type="ECO:0000256" key="2">
    <source>
        <dbReference type="SAM" id="Phobius"/>
    </source>
</evidence>
<gene>
    <name evidence="4" type="ORF">GUY60_18705</name>
</gene>
<feature type="transmembrane region" description="Helical" evidence="2">
    <location>
        <begin position="188"/>
        <end position="206"/>
    </location>
</feature>
<comment type="caution">
    <text evidence="4">The sequence shown here is derived from an EMBL/GenBank/DDBJ whole genome shotgun (WGS) entry which is preliminary data.</text>
</comment>
<keyword evidence="2" id="KW-1133">Transmembrane helix</keyword>
<accession>A0A964US38</accession>
<feature type="transmembrane region" description="Helical" evidence="2">
    <location>
        <begin position="213"/>
        <end position="232"/>
    </location>
</feature>
<dbReference type="Proteomes" id="UP000598297">
    <property type="component" value="Unassembled WGS sequence"/>
</dbReference>